<keyword evidence="4" id="KW-1133">Transmembrane helix</keyword>
<comment type="catalytic activity">
    <reaction evidence="3">
        <text>2 GTP = 3',3'-c-di-GMP + 2 diphosphate</text>
        <dbReference type="Rhea" id="RHEA:24898"/>
        <dbReference type="ChEBI" id="CHEBI:33019"/>
        <dbReference type="ChEBI" id="CHEBI:37565"/>
        <dbReference type="ChEBI" id="CHEBI:58805"/>
        <dbReference type="EC" id="2.7.7.65"/>
    </reaction>
</comment>
<comment type="caution">
    <text evidence="6">The sequence shown here is derived from an EMBL/GenBank/DDBJ whole genome shotgun (WGS) entry which is preliminary data.</text>
</comment>
<dbReference type="InterPro" id="IPR000160">
    <property type="entry name" value="GGDEF_dom"/>
</dbReference>
<feature type="transmembrane region" description="Helical" evidence="4">
    <location>
        <begin position="118"/>
        <end position="136"/>
    </location>
</feature>
<proteinExistence type="predicted"/>
<dbReference type="Proteomes" id="UP000037848">
    <property type="component" value="Unassembled WGS sequence"/>
</dbReference>
<keyword evidence="4" id="KW-0472">Membrane</keyword>
<dbReference type="PATRIC" id="fig|187330.3.peg.2029"/>
<comment type="cofactor">
    <cofactor evidence="1">
        <name>Mg(2+)</name>
        <dbReference type="ChEBI" id="CHEBI:18420"/>
    </cofactor>
</comment>
<evidence type="ECO:0000313" key="7">
    <source>
        <dbReference type="Proteomes" id="UP000037848"/>
    </source>
</evidence>
<dbReference type="GO" id="GO:0052621">
    <property type="term" value="F:diguanylate cyclase activity"/>
    <property type="evidence" value="ECO:0007669"/>
    <property type="project" value="UniProtKB-EC"/>
</dbReference>
<feature type="domain" description="GGDEF" evidence="5">
    <location>
        <begin position="247"/>
        <end position="380"/>
    </location>
</feature>
<protein>
    <recommendedName>
        <fullName evidence="2">diguanylate cyclase</fullName>
        <ecNumber evidence="2">2.7.7.65</ecNumber>
    </recommendedName>
</protein>
<feature type="transmembrane region" description="Helical" evidence="4">
    <location>
        <begin position="186"/>
        <end position="207"/>
    </location>
</feature>
<dbReference type="PANTHER" id="PTHR45138:SF9">
    <property type="entry name" value="DIGUANYLATE CYCLASE DGCM-RELATED"/>
    <property type="match status" value="1"/>
</dbReference>
<dbReference type="NCBIfam" id="TIGR00254">
    <property type="entry name" value="GGDEF"/>
    <property type="match status" value="1"/>
</dbReference>
<dbReference type="Pfam" id="PF00990">
    <property type="entry name" value="GGDEF"/>
    <property type="match status" value="1"/>
</dbReference>
<dbReference type="GO" id="GO:0043709">
    <property type="term" value="P:cell adhesion involved in single-species biofilm formation"/>
    <property type="evidence" value="ECO:0007669"/>
    <property type="project" value="TreeGrafter"/>
</dbReference>
<dbReference type="PROSITE" id="PS50887">
    <property type="entry name" value="GGDEF"/>
    <property type="match status" value="1"/>
</dbReference>
<dbReference type="SUPFAM" id="SSF55073">
    <property type="entry name" value="Nucleotide cyclase"/>
    <property type="match status" value="1"/>
</dbReference>
<dbReference type="InterPro" id="IPR043128">
    <property type="entry name" value="Rev_trsase/Diguanyl_cyclase"/>
</dbReference>
<dbReference type="OrthoDB" id="9813903at2"/>
<feature type="transmembrane region" description="Helical" evidence="4">
    <location>
        <begin position="33"/>
        <end position="56"/>
    </location>
</feature>
<dbReference type="AlphaFoldDB" id="A0A0N1ERW3"/>
<dbReference type="SMART" id="SM00267">
    <property type="entry name" value="GGDEF"/>
    <property type="match status" value="1"/>
</dbReference>
<evidence type="ECO:0000256" key="4">
    <source>
        <dbReference type="SAM" id="Phobius"/>
    </source>
</evidence>
<dbReference type="EMBL" id="LHPH01000023">
    <property type="protein sequence ID" value="KPH59665.1"/>
    <property type="molecule type" value="Genomic_DNA"/>
</dbReference>
<accession>A0A0N1ERW3</accession>
<dbReference type="InterPro" id="IPR050469">
    <property type="entry name" value="Diguanylate_Cyclase"/>
</dbReference>
<dbReference type="GO" id="GO:1902201">
    <property type="term" value="P:negative regulation of bacterial-type flagellum-dependent cell motility"/>
    <property type="evidence" value="ECO:0007669"/>
    <property type="project" value="TreeGrafter"/>
</dbReference>
<dbReference type="GO" id="GO:0005886">
    <property type="term" value="C:plasma membrane"/>
    <property type="evidence" value="ECO:0007669"/>
    <property type="project" value="TreeGrafter"/>
</dbReference>
<feature type="transmembrane region" description="Helical" evidence="4">
    <location>
        <begin position="62"/>
        <end position="82"/>
    </location>
</feature>
<dbReference type="InterPro" id="IPR029787">
    <property type="entry name" value="Nucleotide_cyclase"/>
</dbReference>
<feature type="transmembrane region" description="Helical" evidence="4">
    <location>
        <begin position="6"/>
        <end position="26"/>
    </location>
</feature>
<reference evidence="6 7" key="1">
    <citation type="submission" date="2015-08" db="EMBL/GenBank/DDBJ databases">
        <title>Draft Genome Sequence of Pseudoalteromonas porphyrae UCD-SED14.</title>
        <authorList>
            <person name="Coil D.A."/>
            <person name="Jospin G."/>
            <person name="Lee R.D."/>
            <person name="Eisen J.A."/>
        </authorList>
    </citation>
    <scope>NUCLEOTIDE SEQUENCE [LARGE SCALE GENOMIC DNA]</scope>
    <source>
        <strain evidence="6 7">UCD-SED14</strain>
    </source>
</reference>
<dbReference type="EC" id="2.7.7.65" evidence="2"/>
<gene>
    <name evidence="6" type="ORF">ADS77_16915</name>
</gene>
<evidence type="ECO:0000313" key="6">
    <source>
        <dbReference type="EMBL" id="KPH59665.1"/>
    </source>
</evidence>
<dbReference type="STRING" id="187330.AMS58_17080"/>
<organism evidence="6 7">
    <name type="scientific">Pseudoalteromonas porphyrae</name>
    <dbReference type="NCBI Taxonomy" id="187330"/>
    <lineage>
        <taxon>Bacteria</taxon>
        <taxon>Pseudomonadati</taxon>
        <taxon>Pseudomonadota</taxon>
        <taxon>Gammaproteobacteria</taxon>
        <taxon>Alteromonadales</taxon>
        <taxon>Pseudoalteromonadaceae</taxon>
        <taxon>Pseudoalteromonas</taxon>
    </lineage>
</organism>
<sequence length="390" mass="43544">MLHLPTVISISLLLNILIGGFFITVYNYKKQRCYLYLGASCAVFVVAQIFACLRIVLDNTFITHYLADLCIIISPVLAIIGLQKVTHTHSRTSRHFLTLIFVSAIILLPIYAVTAGQMVTSIIIATLFMYAAYLVHKMKCAAPIQQKILSACFISHSIIMYIQSMMLAAPHITNTVLDFHQPLQAILINHIILATATALVLPFLLFVNIEEKLQRLVNHDTLTCLLNRRGFFMQGQALLKQGIAHQQSFAVVMIDIDHFKRVNDRYGHSTGDTAIKWIAQHIMAQLNDHDIAARIGGEEFALLLPDQSLYQAKETAQRLCDAIREHSLHFKGNSIDLSVSVGISSSYDANASIKTLLDQADKRLYIAKAKGRDQVVICDHQAGQMVNNTM</sequence>
<feature type="transmembrane region" description="Helical" evidence="4">
    <location>
        <begin position="148"/>
        <end position="166"/>
    </location>
</feature>
<dbReference type="FunFam" id="3.30.70.270:FF:000001">
    <property type="entry name" value="Diguanylate cyclase domain protein"/>
    <property type="match status" value="1"/>
</dbReference>
<dbReference type="RefSeq" id="WP_054455470.1">
    <property type="nucleotide sequence ID" value="NZ_LHPH01000023.1"/>
</dbReference>
<keyword evidence="7" id="KW-1185">Reference proteome</keyword>
<evidence type="ECO:0000259" key="5">
    <source>
        <dbReference type="PROSITE" id="PS50887"/>
    </source>
</evidence>
<evidence type="ECO:0000256" key="1">
    <source>
        <dbReference type="ARBA" id="ARBA00001946"/>
    </source>
</evidence>
<evidence type="ECO:0000256" key="2">
    <source>
        <dbReference type="ARBA" id="ARBA00012528"/>
    </source>
</evidence>
<dbReference type="PANTHER" id="PTHR45138">
    <property type="entry name" value="REGULATORY COMPONENTS OF SENSORY TRANSDUCTION SYSTEM"/>
    <property type="match status" value="1"/>
</dbReference>
<dbReference type="Gene3D" id="3.30.70.270">
    <property type="match status" value="1"/>
</dbReference>
<name>A0A0N1ERW3_9GAMM</name>
<feature type="transmembrane region" description="Helical" evidence="4">
    <location>
        <begin position="94"/>
        <end position="112"/>
    </location>
</feature>
<dbReference type="CDD" id="cd01949">
    <property type="entry name" value="GGDEF"/>
    <property type="match status" value="1"/>
</dbReference>
<evidence type="ECO:0000256" key="3">
    <source>
        <dbReference type="ARBA" id="ARBA00034247"/>
    </source>
</evidence>
<keyword evidence="4" id="KW-0812">Transmembrane</keyword>